<dbReference type="OrthoDB" id="9806408at2"/>
<dbReference type="EC" id="2.3.1.274" evidence="8 10"/>
<comment type="subcellular location">
    <subcellularLocation>
        <location evidence="10">Cytoplasm</location>
    </subcellularLocation>
    <text evidence="10">Associated with the membrane possibly through PlsY.</text>
</comment>
<evidence type="ECO:0000256" key="7">
    <source>
        <dbReference type="ARBA" id="ARBA00023264"/>
    </source>
</evidence>
<dbReference type="Gene3D" id="3.40.718.10">
    <property type="entry name" value="Isopropylmalate Dehydrogenase"/>
    <property type="match status" value="1"/>
</dbReference>
<dbReference type="GO" id="GO:0008654">
    <property type="term" value="P:phospholipid biosynthetic process"/>
    <property type="evidence" value="ECO:0007669"/>
    <property type="project" value="UniProtKB-KW"/>
</dbReference>
<dbReference type="UniPathway" id="UPA00085"/>
<dbReference type="RefSeq" id="WP_126422049.1">
    <property type="nucleotide sequence ID" value="NZ_AP019367.1"/>
</dbReference>
<keyword evidence="4 10" id="KW-0808">Transferase</keyword>
<keyword evidence="5 10" id="KW-0443">Lipid metabolism</keyword>
<gene>
    <name evidence="10 11" type="primary">plsX</name>
    <name evidence="11" type="ORF">Pcatena_09060</name>
</gene>
<dbReference type="HAMAP" id="MF_00019">
    <property type="entry name" value="PlsX"/>
    <property type="match status" value="1"/>
</dbReference>
<evidence type="ECO:0000256" key="6">
    <source>
        <dbReference type="ARBA" id="ARBA00023209"/>
    </source>
</evidence>
<dbReference type="EMBL" id="AP019367">
    <property type="protein sequence ID" value="BBH50319.1"/>
    <property type="molecule type" value="Genomic_DNA"/>
</dbReference>
<evidence type="ECO:0000256" key="5">
    <source>
        <dbReference type="ARBA" id="ARBA00023098"/>
    </source>
</evidence>
<comment type="pathway">
    <text evidence="10">Lipid metabolism; phospholipid metabolism.</text>
</comment>
<dbReference type="AlphaFoldDB" id="A0A3G9K8D4"/>
<dbReference type="PIRSF" id="PIRSF002465">
    <property type="entry name" value="Phsphlp_syn_PlsX"/>
    <property type="match status" value="1"/>
</dbReference>
<dbReference type="GO" id="GO:0006633">
    <property type="term" value="P:fatty acid biosynthetic process"/>
    <property type="evidence" value="ECO:0007669"/>
    <property type="project" value="UniProtKB-UniRule"/>
</dbReference>
<keyword evidence="11" id="KW-0012">Acyltransferase</keyword>
<sequence length="331" mass="33864">MVRVVVDAMGGDEPPEVVLEGIARALEADADLEVIVAGNEEVVVPFCAKHARAEALVTTECIEMGEHPTQAVRRKKDSSIVRGCRAVRAGEADAFFSAGSTGAILAAGTLVVGRTKGVSRAALACAMPGIDGHMTTFLDMGANADCTTDMIVQFARMGQAYSQVVLGVENPTVGLLNNGTEETKGSESALERHKALAEAAGVNFAGNCEGRDILTGSLDVIVTDGYTGNVAVKTVEGTAKFIVSALKAEAARSKRVAVGALMVKPALKGVAKLLSGDAYGGAALLGLKAPVLVGHGATNPEAIMNGTLAAARCVREDLCAKLAQAMSASQA</sequence>
<evidence type="ECO:0000313" key="11">
    <source>
        <dbReference type="EMBL" id="BBH50319.1"/>
    </source>
</evidence>
<dbReference type="Pfam" id="PF02504">
    <property type="entry name" value="FA_synthesis"/>
    <property type="match status" value="1"/>
</dbReference>
<comment type="catalytic activity">
    <reaction evidence="1 10">
        <text>a fatty acyl-[ACP] + phosphate = an acyl phosphate + holo-[ACP]</text>
        <dbReference type="Rhea" id="RHEA:42292"/>
        <dbReference type="Rhea" id="RHEA-COMP:9685"/>
        <dbReference type="Rhea" id="RHEA-COMP:14125"/>
        <dbReference type="ChEBI" id="CHEBI:43474"/>
        <dbReference type="ChEBI" id="CHEBI:59918"/>
        <dbReference type="ChEBI" id="CHEBI:64479"/>
        <dbReference type="ChEBI" id="CHEBI:138651"/>
        <dbReference type="EC" id="2.3.1.274"/>
    </reaction>
</comment>
<dbReference type="InterPro" id="IPR003664">
    <property type="entry name" value="FA_synthesis"/>
</dbReference>
<dbReference type="NCBIfam" id="TIGR00182">
    <property type="entry name" value="plsX"/>
    <property type="match status" value="1"/>
</dbReference>
<evidence type="ECO:0000256" key="1">
    <source>
        <dbReference type="ARBA" id="ARBA00001232"/>
    </source>
</evidence>
<dbReference type="GO" id="GO:0043811">
    <property type="term" value="F:phosphate:acyl-[acyl carrier protein] acyltransferase activity"/>
    <property type="evidence" value="ECO:0007669"/>
    <property type="project" value="UniProtKB-UniRule"/>
</dbReference>
<dbReference type="InterPro" id="IPR012281">
    <property type="entry name" value="Phospholipid_synth_PlsX-like"/>
</dbReference>
<dbReference type="PANTHER" id="PTHR30100">
    <property type="entry name" value="FATTY ACID/PHOSPHOLIPID SYNTHESIS PROTEIN PLSX"/>
    <property type="match status" value="1"/>
</dbReference>
<dbReference type="KEGG" id="pcat:Pcatena_09060"/>
<name>A0A3G9K8D4_9ACTN</name>
<keyword evidence="3 10" id="KW-0444">Lipid biosynthesis</keyword>
<keyword evidence="12" id="KW-1185">Reference proteome</keyword>
<evidence type="ECO:0000256" key="3">
    <source>
        <dbReference type="ARBA" id="ARBA00022516"/>
    </source>
</evidence>
<dbReference type="SUPFAM" id="SSF53659">
    <property type="entry name" value="Isocitrate/Isopropylmalate dehydrogenase-like"/>
    <property type="match status" value="1"/>
</dbReference>
<proteinExistence type="inferred from homology"/>
<dbReference type="PANTHER" id="PTHR30100:SF1">
    <property type="entry name" value="PHOSPHATE ACYLTRANSFERASE"/>
    <property type="match status" value="1"/>
</dbReference>
<evidence type="ECO:0000256" key="8">
    <source>
        <dbReference type="ARBA" id="ARBA00024069"/>
    </source>
</evidence>
<comment type="function">
    <text evidence="10">Catalyzes the reversible formation of acyl-phosphate (acyl-PO(4)) from acyl-[acyl-carrier-protein] (acyl-ACP). This enzyme utilizes acyl-ACP as fatty acyl donor, but not acyl-CoA.</text>
</comment>
<comment type="similarity">
    <text evidence="10">Belongs to the PlsX family.</text>
</comment>
<organism evidence="11 12">
    <name type="scientific">Parolsenella catena</name>
    <dbReference type="NCBI Taxonomy" id="2003188"/>
    <lineage>
        <taxon>Bacteria</taxon>
        <taxon>Bacillati</taxon>
        <taxon>Actinomycetota</taxon>
        <taxon>Coriobacteriia</taxon>
        <taxon>Coriobacteriales</taxon>
        <taxon>Atopobiaceae</taxon>
        <taxon>Parolsenella</taxon>
    </lineage>
</organism>
<dbReference type="Proteomes" id="UP000273154">
    <property type="component" value="Chromosome"/>
</dbReference>
<accession>A0A3G9K8D4</accession>
<evidence type="ECO:0000313" key="12">
    <source>
        <dbReference type="Proteomes" id="UP000273154"/>
    </source>
</evidence>
<reference evidence="12" key="1">
    <citation type="submission" date="2018-11" db="EMBL/GenBank/DDBJ databases">
        <title>Comparative genomics of Parolsenella catena and Libanicoccus massiliensis: Reclassification of Libanicoccus massiliensis as Parolsenella massiliensis comb. nov.</title>
        <authorList>
            <person name="Sakamoto M."/>
            <person name="Ikeyama N."/>
            <person name="Murakami T."/>
            <person name="Mori H."/>
            <person name="Yuki M."/>
            <person name="Ohkuma M."/>
        </authorList>
    </citation>
    <scope>NUCLEOTIDE SEQUENCE [LARGE SCALE GENOMIC DNA]</scope>
    <source>
        <strain evidence="12">JCM 31932</strain>
    </source>
</reference>
<keyword evidence="2 10" id="KW-0963">Cytoplasm</keyword>
<evidence type="ECO:0000256" key="2">
    <source>
        <dbReference type="ARBA" id="ARBA00022490"/>
    </source>
</evidence>
<comment type="subunit">
    <text evidence="9 10">Homodimer. Probably interacts with PlsY.</text>
</comment>
<keyword evidence="7 10" id="KW-1208">Phospholipid metabolism</keyword>
<evidence type="ECO:0000256" key="4">
    <source>
        <dbReference type="ARBA" id="ARBA00022679"/>
    </source>
</evidence>
<evidence type="ECO:0000256" key="9">
    <source>
        <dbReference type="ARBA" id="ARBA00046608"/>
    </source>
</evidence>
<protein>
    <recommendedName>
        <fullName evidence="8 10">Phosphate acyltransferase</fullName>
        <ecNumber evidence="8 10">2.3.1.274</ecNumber>
    </recommendedName>
    <alternativeName>
        <fullName evidence="10">Acyl-ACP phosphotransacylase</fullName>
    </alternativeName>
    <alternativeName>
        <fullName evidence="10">Acyl-[acyl-carrier-protein]--phosphate acyltransferase</fullName>
    </alternativeName>
    <alternativeName>
        <fullName evidence="10">Phosphate-acyl-ACP acyltransferase</fullName>
    </alternativeName>
</protein>
<dbReference type="GeneID" id="88849041"/>
<dbReference type="GO" id="GO:0005737">
    <property type="term" value="C:cytoplasm"/>
    <property type="evidence" value="ECO:0007669"/>
    <property type="project" value="UniProtKB-SubCell"/>
</dbReference>
<evidence type="ECO:0000256" key="10">
    <source>
        <dbReference type="HAMAP-Rule" id="MF_00019"/>
    </source>
</evidence>
<keyword evidence="6 10" id="KW-0594">Phospholipid biosynthesis</keyword>